<dbReference type="Proteomes" id="UP001221757">
    <property type="component" value="Unassembled WGS sequence"/>
</dbReference>
<dbReference type="AlphaFoldDB" id="A0AAD7DBZ6"/>
<keyword evidence="2" id="KW-1185">Reference proteome</keyword>
<sequence length="223" mass="25079">MVTSYYDGVCAETVRHQAYFLHSGLAIHADSRVALQSRDRAALLNYIDARTDAFIAQRLADAVAIPFISGNPAFRPLVLQMSTRSCRRGCHPWPHAHAGARLRAARARVFGHTVHKLKTDLIALMAKERVIHEKLVRSTLHYFCAFVLVLRPSRMLFLLAPPYACHRTPPFSTLPQRGRARPVVRKASRLYAVHLPAPTIQVLLRRMRLPLHGIERAVAGPYA</sequence>
<dbReference type="EMBL" id="JARKIE010000081">
    <property type="protein sequence ID" value="KAJ7688104.1"/>
    <property type="molecule type" value="Genomic_DNA"/>
</dbReference>
<name>A0AAD7DBZ6_MYCRO</name>
<reference evidence="1" key="1">
    <citation type="submission" date="2023-03" db="EMBL/GenBank/DDBJ databases">
        <title>Massive genome expansion in bonnet fungi (Mycena s.s.) driven by repeated elements and novel gene families across ecological guilds.</title>
        <authorList>
            <consortium name="Lawrence Berkeley National Laboratory"/>
            <person name="Harder C.B."/>
            <person name="Miyauchi S."/>
            <person name="Viragh M."/>
            <person name="Kuo A."/>
            <person name="Thoen E."/>
            <person name="Andreopoulos B."/>
            <person name="Lu D."/>
            <person name="Skrede I."/>
            <person name="Drula E."/>
            <person name="Henrissat B."/>
            <person name="Morin E."/>
            <person name="Kohler A."/>
            <person name="Barry K."/>
            <person name="LaButti K."/>
            <person name="Morin E."/>
            <person name="Salamov A."/>
            <person name="Lipzen A."/>
            <person name="Mereny Z."/>
            <person name="Hegedus B."/>
            <person name="Baldrian P."/>
            <person name="Stursova M."/>
            <person name="Weitz H."/>
            <person name="Taylor A."/>
            <person name="Grigoriev I.V."/>
            <person name="Nagy L.G."/>
            <person name="Martin F."/>
            <person name="Kauserud H."/>
        </authorList>
    </citation>
    <scope>NUCLEOTIDE SEQUENCE</scope>
    <source>
        <strain evidence="1">CBHHK067</strain>
    </source>
</reference>
<gene>
    <name evidence="1" type="ORF">B0H17DRAFT_1203117</name>
</gene>
<protein>
    <submittedName>
        <fullName evidence="1">Uncharacterized protein</fullName>
    </submittedName>
</protein>
<evidence type="ECO:0000313" key="2">
    <source>
        <dbReference type="Proteomes" id="UP001221757"/>
    </source>
</evidence>
<evidence type="ECO:0000313" key="1">
    <source>
        <dbReference type="EMBL" id="KAJ7688104.1"/>
    </source>
</evidence>
<comment type="caution">
    <text evidence="1">The sequence shown here is derived from an EMBL/GenBank/DDBJ whole genome shotgun (WGS) entry which is preliminary data.</text>
</comment>
<organism evidence="1 2">
    <name type="scientific">Mycena rosella</name>
    <name type="common">Pink bonnet</name>
    <name type="synonym">Agaricus rosellus</name>
    <dbReference type="NCBI Taxonomy" id="1033263"/>
    <lineage>
        <taxon>Eukaryota</taxon>
        <taxon>Fungi</taxon>
        <taxon>Dikarya</taxon>
        <taxon>Basidiomycota</taxon>
        <taxon>Agaricomycotina</taxon>
        <taxon>Agaricomycetes</taxon>
        <taxon>Agaricomycetidae</taxon>
        <taxon>Agaricales</taxon>
        <taxon>Marasmiineae</taxon>
        <taxon>Mycenaceae</taxon>
        <taxon>Mycena</taxon>
    </lineage>
</organism>
<accession>A0AAD7DBZ6</accession>
<proteinExistence type="predicted"/>